<name>A0A6J4PLU9_9ACTN</name>
<reference evidence="1" key="1">
    <citation type="submission" date="2020-02" db="EMBL/GenBank/DDBJ databases">
        <authorList>
            <person name="Meier V. D."/>
        </authorList>
    </citation>
    <scope>NUCLEOTIDE SEQUENCE</scope>
    <source>
        <strain evidence="1">AVDCRST_MAG22</strain>
    </source>
</reference>
<sequence>MLAFASDLRDEGLDAVLGNVQDRAGVDGLTMAVAYHDGRDLFPHNPVRKVRYLEGGAVFFRPDEARYEGLRLRPRVAELARGSDPLGDLCAAAEARGMSANAWAVYLHNDRLGFSHPGCATQNAFGDRYLTDLCPSNPEVRAYARALTSDVARYGVSTILAESLHFHGLTHGYHHERYFEELGTVGTYLLGLCFCDHCLEAARSIGVDAESVHRAVREELGRRFEGNGGEDPPGDLGRDRLATFGGEQLLGYLDARTQTVASLAAEVAGAAADEGARVVFLDLSGA</sequence>
<feature type="non-terminal residue" evidence="1">
    <location>
        <position position="286"/>
    </location>
</feature>
<evidence type="ECO:0000313" key="1">
    <source>
        <dbReference type="EMBL" id="CAA9419037.1"/>
    </source>
</evidence>
<dbReference type="EMBL" id="CADCUV010000107">
    <property type="protein sequence ID" value="CAA9419037.1"/>
    <property type="molecule type" value="Genomic_DNA"/>
</dbReference>
<proteinExistence type="predicted"/>
<gene>
    <name evidence="1" type="ORF">AVDCRST_MAG22-2430</name>
</gene>
<dbReference type="AlphaFoldDB" id="A0A6J4PLU9"/>
<organism evidence="1">
    <name type="scientific">uncultured Rubrobacteraceae bacterium</name>
    <dbReference type="NCBI Taxonomy" id="349277"/>
    <lineage>
        <taxon>Bacteria</taxon>
        <taxon>Bacillati</taxon>
        <taxon>Actinomycetota</taxon>
        <taxon>Rubrobacteria</taxon>
        <taxon>Rubrobacterales</taxon>
        <taxon>Rubrobacteraceae</taxon>
        <taxon>environmental samples</taxon>
    </lineage>
</organism>
<accession>A0A6J4PLU9</accession>
<protein>
    <submittedName>
        <fullName evidence="1">Uncharacterized protein</fullName>
    </submittedName>
</protein>